<feature type="transmembrane region" description="Helical" evidence="8">
    <location>
        <begin position="74"/>
        <end position="93"/>
    </location>
</feature>
<dbReference type="PANTHER" id="PTHR33452">
    <property type="entry name" value="OXIDOREDUCTASE CATD-RELATED"/>
    <property type="match status" value="1"/>
</dbReference>
<dbReference type="InterPro" id="IPR032808">
    <property type="entry name" value="DoxX"/>
</dbReference>
<dbReference type="PANTHER" id="PTHR33452:SF1">
    <property type="entry name" value="INNER MEMBRANE PROTEIN YPHA-RELATED"/>
    <property type="match status" value="1"/>
</dbReference>
<keyword evidence="10" id="KW-1185">Reference proteome</keyword>
<feature type="compositionally biased region" description="Pro residues" evidence="7">
    <location>
        <begin position="207"/>
        <end position="231"/>
    </location>
</feature>
<keyword evidence="4 8" id="KW-0812">Transmembrane</keyword>
<dbReference type="RefSeq" id="WP_246378642.1">
    <property type="nucleotide sequence ID" value="NZ_BAABAM010000002.1"/>
</dbReference>
<protein>
    <submittedName>
        <fullName evidence="9">Putative oxidoreductase</fullName>
    </submittedName>
</protein>
<dbReference type="EMBL" id="JACDUR010000003">
    <property type="protein sequence ID" value="MBA2892170.1"/>
    <property type="molecule type" value="Genomic_DNA"/>
</dbReference>
<feature type="compositionally biased region" description="Low complexity" evidence="7">
    <location>
        <begin position="149"/>
        <end position="170"/>
    </location>
</feature>
<feature type="transmembrane region" description="Helical" evidence="8">
    <location>
        <begin position="5"/>
        <end position="26"/>
    </location>
</feature>
<feature type="region of interest" description="Disordered" evidence="7">
    <location>
        <begin position="149"/>
        <end position="245"/>
    </location>
</feature>
<evidence type="ECO:0000256" key="5">
    <source>
        <dbReference type="ARBA" id="ARBA00022989"/>
    </source>
</evidence>
<dbReference type="Pfam" id="PF07681">
    <property type="entry name" value="DoxX"/>
    <property type="match status" value="1"/>
</dbReference>
<comment type="subcellular location">
    <subcellularLocation>
        <location evidence="1">Cell membrane</location>
        <topology evidence="1">Multi-pass membrane protein</topology>
    </subcellularLocation>
</comment>
<gene>
    <name evidence="9" type="ORF">HNR30_003511</name>
</gene>
<evidence type="ECO:0000256" key="1">
    <source>
        <dbReference type="ARBA" id="ARBA00004651"/>
    </source>
</evidence>
<evidence type="ECO:0000313" key="10">
    <source>
        <dbReference type="Proteomes" id="UP000530928"/>
    </source>
</evidence>
<evidence type="ECO:0000256" key="7">
    <source>
        <dbReference type="SAM" id="MobiDB-lite"/>
    </source>
</evidence>
<keyword evidence="6 8" id="KW-0472">Membrane</keyword>
<evidence type="ECO:0000256" key="6">
    <source>
        <dbReference type="ARBA" id="ARBA00023136"/>
    </source>
</evidence>
<organism evidence="9 10">
    <name type="scientific">Nonomuraea soli</name>
    <dbReference type="NCBI Taxonomy" id="1032476"/>
    <lineage>
        <taxon>Bacteria</taxon>
        <taxon>Bacillati</taxon>
        <taxon>Actinomycetota</taxon>
        <taxon>Actinomycetes</taxon>
        <taxon>Streptosporangiales</taxon>
        <taxon>Streptosporangiaceae</taxon>
        <taxon>Nonomuraea</taxon>
    </lineage>
</organism>
<evidence type="ECO:0000256" key="2">
    <source>
        <dbReference type="ARBA" id="ARBA00006679"/>
    </source>
</evidence>
<comment type="caution">
    <text evidence="9">The sequence shown here is derived from an EMBL/GenBank/DDBJ whole genome shotgun (WGS) entry which is preliminary data.</text>
</comment>
<comment type="similarity">
    <text evidence="2">Belongs to the DoxX family.</text>
</comment>
<evidence type="ECO:0000256" key="8">
    <source>
        <dbReference type="SAM" id="Phobius"/>
    </source>
</evidence>
<keyword evidence="3" id="KW-1003">Cell membrane</keyword>
<evidence type="ECO:0000256" key="4">
    <source>
        <dbReference type="ARBA" id="ARBA00022692"/>
    </source>
</evidence>
<accession>A0A7W0CJ95</accession>
<keyword evidence="5 8" id="KW-1133">Transmembrane helix</keyword>
<name>A0A7W0CJ95_9ACTN</name>
<reference evidence="9 10" key="1">
    <citation type="submission" date="2020-07" db="EMBL/GenBank/DDBJ databases">
        <title>Genomic Encyclopedia of Type Strains, Phase IV (KMG-IV): sequencing the most valuable type-strain genomes for metagenomic binning, comparative biology and taxonomic classification.</title>
        <authorList>
            <person name="Goeker M."/>
        </authorList>
    </citation>
    <scope>NUCLEOTIDE SEQUENCE [LARGE SCALE GENOMIC DNA]</scope>
    <source>
        <strain evidence="9 10">DSM 45533</strain>
    </source>
</reference>
<dbReference type="AlphaFoldDB" id="A0A7W0CJ95"/>
<dbReference type="GO" id="GO:0005886">
    <property type="term" value="C:plasma membrane"/>
    <property type="evidence" value="ECO:0007669"/>
    <property type="project" value="UniProtKB-SubCell"/>
</dbReference>
<dbReference type="Proteomes" id="UP000530928">
    <property type="component" value="Unassembled WGS sequence"/>
</dbReference>
<sequence length="245" mass="25107">MGKIVYDLGALIARVTIGVIFIAHGWQKWQNGLDATTQMFVQAGVPMPQAAATFTAVAELGGGSLLVLGLITRIVALALLAVSIGAIAYVHIYNGIFVADNGWELVGALGAGCLLLMVAGPGRISLDGLFGGVMRRNKERKEAYKVATAPGTTAPVTTTVTTGQAAPPVAQREVPSQRLTQDELTEIDALVAEDPPTPRSSSQSAPPSAPRSAPPSTPPSGPQSGPPPAPPSSARQDPPEPPAGP</sequence>
<evidence type="ECO:0000256" key="3">
    <source>
        <dbReference type="ARBA" id="ARBA00022475"/>
    </source>
</evidence>
<evidence type="ECO:0000313" key="9">
    <source>
        <dbReference type="EMBL" id="MBA2892170.1"/>
    </source>
</evidence>
<feature type="transmembrane region" description="Helical" evidence="8">
    <location>
        <begin position="105"/>
        <end position="126"/>
    </location>
</feature>
<feature type="transmembrane region" description="Helical" evidence="8">
    <location>
        <begin position="46"/>
        <end position="67"/>
    </location>
</feature>
<dbReference type="InterPro" id="IPR051907">
    <property type="entry name" value="DoxX-like_oxidoreductase"/>
</dbReference>
<proteinExistence type="inferred from homology"/>